<dbReference type="EMBL" id="CAESAN010000033">
    <property type="protein sequence ID" value="CAB4340794.1"/>
    <property type="molecule type" value="Genomic_DNA"/>
</dbReference>
<reference evidence="2" key="1">
    <citation type="submission" date="2020-05" db="EMBL/GenBank/DDBJ databases">
        <authorList>
            <person name="Chiriac C."/>
            <person name="Salcher M."/>
            <person name="Ghai R."/>
            <person name="Kavagutti S V."/>
        </authorList>
    </citation>
    <scope>NUCLEOTIDE SEQUENCE</scope>
</reference>
<organism evidence="2">
    <name type="scientific">freshwater metagenome</name>
    <dbReference type="NCBI Taxonomy" id="449393"/>
    <lineage>
        <taxon>unclassified sequences</taxon>
        <taxon>metagenomes</taxon>
        <taxon>ecological metagenomes</taxon>
    </lineage>
</organism>
<proteinExistence type="predicted"/>
<name>A0A6J5ZDP6_9ZZZZ</name>
<sequence length="331" mass="36914">MRRQPLLVRERHLSEGRCAVSPRHRHRRQVRAECAAAVFNYLAAELTERFFTDVVDQPLDLIAGDQASGQPRALVKHPIARHPRSLGGSLGVVAEELIVGSNLAAGDVEAVLEARDWAERKAAGRAGADLDHVRHARDPADQLLFPEDRNDRLHVGVVDIADHRVVVAEDVSRLHARVLFKTFTDDVLDHVRHRVDVDDDSGRKRDRIALRRVEGECQLAEFLDDWGGRDVQRRLPRRHQSAAQPREDLLEQDRVAALERQLAGQARVGAGLGKLLLALSQQLLQRGHCRLVGICHLRRFSRLSRKGGRCGGGRAVPRAPAAPRRSSPALR</sequence>
<accession>A0A6J5ZDP6</accession>
<protein>
    <submittedName>
        <fullName evidence="2">Unannotated protein</fullName>
    </submittedName>
</protein>
<evidence type="ECO:0000313" key="2">
    <source>
        <dbReference type="EMBL" id="CAB4340794.1"/>
    </source>
</evidence>
<feature type="region of interest" description="Disordered" evidence="1">
    <location>
        <begin position="307"/>
        <end position="331"/>
    </location>
</feature>
<evidence type="ECO:0000256" key="1">
    <source>
        <dbReference type="SAM" id="MobiDB-lite"/>
    </source>
</evidence>
<feature type="compositionally biased region" description="Low complexity" evidence="1">
    <location>
        <begin position="315"/>
        <end position="331"/>
    </location>
</feature>
<gene>
    <name evidence="2" type="ORF">UFOPK3547_00557</name>
</gene>
<dbReference type="AlphaFoldDB" id="A0A6J5ZDP6"/>